<evidence type="ECO:0000313" key="1">
    <source>
        <dbReference type="EMBL" id="MBB5346161.1"/>
    </source>
</evidence>
<dbReference type="Gene3D" id="3.40.50.300">
    <property type="entry name" value="P-loop containing nucleotide triphosphate hydrolases"/>
    <property type="match status" value="1"/>
</dbReference>
<name>A0A7W8JDS6_9BACT</name>
<dbReference type="PANTHER" id="PTHR13696">
    <property type="entry name" value="P-LOOP CONTAINING NUCLEOSIDE TRIPHOSPHATE HYDROLASE"/>
    <property type="match status" value="1"/>
</dbReference>
<dbReference type="InterPro" id="IPR050678">
    <property type="entry name" value="DNA_Partitioning_ATPase"/>
</dbReference>
<dbReference type="Pfam" id="PF07015">
    <property type="entry name" value="VirC1"/>
    <property type="match status" value="1"/>
</dbReference>
<reference evidence="1 2" key="1">
    <citation type="submission" date="2020-08" db="EMBL/GenBank/DDBJ databases">
        <title>Genomic Encyclopedia of Type Strains, Phase IV (KMG-V): Genome sequencing to study the core and pangenomes of soil and plant-associated prokaryotes.</title>
        <authorList>
            <person name="Whitman W."/>
        </authorList>
    </citation>
    <scope>NUCLEOTIDE SEQUENCE [LARGE SCALE GENOMIC DNA]</scope>
    <source>
        <strain evidence="1 2">M8US30</strain>
    </source>
</reference>
<dbReference type="PIRSF" id="PIRSF009320">
    <property type="entry name" value="Nuc_binding_HP_1000"/>
    <property type="match status" value="1"/>
</dbReference>
<dbReference type="Proteomes" id="UP000569092">
    <property type="component" value="Unassembled WGS sequence"/>
</dbReference>
<evidence type="ECO:0000313" key="2">
    <source>
        <dbReference type="Proteomes" id="UP000569092"/>
    </source>
</evidence>
<sequence length="250" mass="27751">MQYRSDKQCRKKECFMPVIAVSNPKGGAGKSTTTLLLATYLAQSGASVCVLDADPNQPIMDWKTNGVSKTTLKVIGGIKESNLMEVLDAQNDQFVFIDLEGTASVLVSRSIAMSDFVIIPVQASAVDVRQAGKAIRAVKDEEKVAQRSNMLRKIPYRVLMTRTPAPGAPVSSVQRQLESELVDAKVPRFRTSLAERLAYKAIFVERLTLSELGEHKVGNLEAAYQNIHELVEELVETLRELDRKRYPNEQ</sequence>
<dbReference type="AlphaFoldDB" id="A0A7W8JDS6"/>
<proteinExistence type="predicted"/>
<dbReference type="InterPro" id="IPR009744">
    <property type="entry name" value="VirC1"/>
</dbReference>
<dbReference type="SUPFAM" id="SSF52540">
    <property type="entry name" value="P-loop containing nucleoside triphosphate hydrolases"/>
    <property type="match status" value="1"/>
</dbReference>
<dbReference type="PANTHER" id="PTHR13696:SF96">
    <property type="entry name" value="COBQ_COBB_MIND_PARA NUCLEOTIDE BINDING DOMAIN-CONTAINING PROTEIN"/>
    <property type="match status" value="1"/>
</dbReference>
<organism evidence="1 2">
    <name type="scientific">Tunturiibacter lichenicola</name>
    <dbReference type="NCBI Taxonomy" id="2051959"/>
    <lineage>
        <taxon>Bacteria</taxon>
        <taxon>Pseudomonadati</taxon>
        <taxon>Acidobacteriota</taxon>
        <taxon>Terriglobia</taxon>
        <taxon>Terriglobales</taxon>
        <taxon>Acidobacteriaceae</taxon>
        <taxon>Tunturiibacter</taxon>
    </lineage>
</organism>
<dbReference type="CDD" id="cd02042">
    <property type="entry name" value="ParAB_family"/>
    <property type="match status" value="1"/>
</dbReference>
<accession>A0A7W8JDS6</accession>
<gene>
    <name evidence="1" type="ORF">HDF10_004171</name>
</gene>
<comment type="caution">
    <text evidence="1">The sequence shown here is derived from an EMBL/GenBank/DDBJ whole genome shotgun (WGS) entry which is preliminary data.</text>
</comment>
<dbReference type="EMBL" id="JACHDZ010000010">
    <property type="protein sequence ID" value="MBB5346161.1"/>
    <property type="molecule type" value="Genomic_DNA"/>
</dbReference>
<dbReference type="InterPro" id="IPR027417">
    <property type="entry name" value="P-loop_NTPase"/>
</dbReference>
<protein>
    <submittedName>
        <fullName evidence="1">Chromosome partitioning protein</fullName>
    </submittedName>
</protein>